<proteinExistence type="predicted"/>
<protein>
    <submittedName>
        <fullName evidence="2">Uncharacterized protein B24H17.250</fullName>
    </submittedName>
</protein>
<accession>Q9P520</accession>
<sequence length="90" mass="10368">MEGQHLHDGIRLGGATNGQIQRLGSDAPHLRPMSPQDRHEDCSVWREQHVERPPPSSEFRYVEYVQKAYARVTTQVSLYKRRIQGVNDAK</sequence>
<organism evidence="2">
    <name type="scientific">Neurospora crassa</name>
    <dbReference type="NCBI Taxonomy" id="5141"/>
    <lineage>
        <taxon>Eukaryota</taxon>
        <taxon>Fungi</taxon>
        <taxon>Dikarya</taxon>
        <taxon>Ascomycota</taxon>
        <taxon>Pezizomycotina</taxon>
        <taxon>Sordariomycetes</taxon>
        <taxon>Sordariomycetidae</taxon>
        <taxon>Sordariales</taxon>
        <taxon>Sordariaceae</taxon>
        <taxon>Neurospora</taxon>
    </lineage>
</organism>
<dbReference type="AlphaFoldDB" id="Q9P520"/>
<evidence type="ECO:0000313" key="2">
    <source>
        <dbReference type="EMBL" id="CAB92647.2"/>
    </source>
</evidence>
<dbReference type="EMBL" id="AL356815">
    <property type="protein sequence ID" value="CAB92647.2"/>
    <property type="molecule type" value="Genomic_DNA"/>
</dbReference>
<feature type="region of interest" description="Disordered" evidence="1">
    <location>
        <begin position="1"/>
        <end position="42"/>
    </location>
</feature>
<feature type="compositionally biased region" description="Basic and acidic residues" evidence="1">
    <location>
        <begin position="1"/>
        <end position="10"/>
    </location>
</feature>
<reference evidence="2" key="2">
    <citation type="submission" date="2001-10" db="EMBL/GenBank/DDBJ databases">
        <authorList>
            <person name="German Neurospora genome project"/>
        </authorList>
    </citation>
    <scope>NUCLEOTIDE SEQUENCE</scope>
</reference>
<gene>
    <name evidence="2" type="primary">B24H17.250</name>
</gene>
<name>Q9P520_NEUCS</name>
<evidence type="ECO:0000256" key="1">
    <source>
        <dbReference type="SAM" id="MobiDB-lite"/>
    </source>
</evidence>
<reference evidence="2" key="1">
    <citation type="submission" date="2000-05" db="EMBL/GenBank/DDBJ databases">
        <authorList>
            <person name="Schulte U."/>
            <person name="Aign V."/>
            <person name="Hoheisel J."/>
            <person name="Brandt P."/>
            <person name="Fartmann B."/>
            <person name="Holland R."/>
            <person name="Nyakatura G."/>
            <person name="Mewes H.W."/>
            <person name="Mannhaupt G."/>
        </authorList>
    </citation>
    <scope>NUCLEOTIDE SEQUENCE</scope>
</reference>